<proteinExistence type="predicted"/>
<comment type="caution">
    <text evidence="2">The sequence shown here is derived from an EMBL/GenBank/DDBJ whole genome shotgun (WGS) entry which is preliminary data.</text>
</comment>
<dbReference type="EMBL" id="BAAATJ010000023">
    <property type="protein sequence ID" value="GAA2409846.1"/>
    <property type="molecule type" value="Genomic_DNA"/>
</dbReference>
<dbReference type="Proteomes" id="UP001500058">
    <property type="component" value="Unassembled WGS sequence"/>
</dbReference>
<organism evidence="2 3">
    <name type="scientific">Streptomyces glaucosporus</name>
    <dbReference type="NCBI Taxonomy" id="284044"/>
    <lineage>
        <taxon>Bacteria</taxon>
        <taxon>Bacillati</taxon>
        <taxon>Actinomycetota</taxon>
        <taxon>Actinomycetes</taxon>
        <taxon>Kitasatosporales</taxon>
        <taxon>Streptomycetaceae</taxon>
        <taxon>Streptomyces</taxon>
    </lineage>
</organism>
<protein>
    <submittedName>
        <fullName evidence="2">Uncharacterized protein</fullName>
    </submittedName>
</protein>
<keyword evidence="3" id="KW-1185">Reference proteome</keyword>
<keyword evidence="1" id="KW-0472">Membrane</keyword>
<dbReference type="RefSeq" id="WP_344632743.1">
    <property type="nucleotide sequence ID" value="NZ_BAAATJ010000023.1"/>
</dbReference>
<keyword evidence="1" id="KW-0812">Transmembrane</keyword>
<evidence type="ECO:0000313" key="3">
    <source>
        <dbReference type="Proteomes" id="UP001500058"/>
    </source>
</evidence>
<sequence length="278" mass="31824">MGIRYRAEQIVLAVMAATGIVVVPADLLGWLDELAPGGTLPKVTLLILSTVTLFLFLEFDRLRVLDNVNLQLSKLDIDGIARDLRQEHYGGVVQVHRRFPEERFTHLLGEADREICVLQTWIPNLHRFDSELERAVTERRARVRVLLLHPASPVARLRDEALRTVRDPAMEEDVRAGVERCLSILESLHRALREEDRERLQVRVYNSLPSIAVYKTDDHYLVSSFLHGRLAIDSTQLEIRGGDTVMGREIQQELDTLWRIGRDVDLRDWRGSVGTINL</sequence>
<name>A0ABP5VR61_9ACTN</name>
<accession>A0ABP5VR61</accession>
<evidence type="ECO:0000256" key="1">
    <source>
        <dbReference type="SAM" id="Phobius"/>
    </source>
</evidence>
<evidence type="ECO:0000313" key="2">
    <source>
        <dbReference type="EMBL" id="GAA2409846.1"/>
    </source>
</evidence>
<keyword evidence="1" id="KW-1133">Transmembrane helix</keyword>
<reference evidence="3" key="1">
    <citation type="journal article" date="2019" name="Int. J. Syst. Evol. Microbiol.">
        <title>The Global Catalogue of Microorganisms (GCM) 10K type strain sequencing project: providing services to taxonomists for standard genome sequencing and annotation.</title>
        <authorList>
            <consortium name="The Broad Institute Genomics Platform"/>
            <consortium name="The Broad Institute Genome Sequencing Center for Infectious Disease"/>
            <person name="Wu L."/>
            <person name="Ma J."/>
        </authorList>
    </citation>
    <scope>NUCLEOTIDE SEQUENCE [LARGE SCALE GENOMIC DNA]</scope>
    <source>
        <strain evidence="3">JCM 6921</strain>
    </source>
</reference>
<feature type="transmembrane region" description="Helical" evidence="1">
    <location>
        <begin position="43"/>
        <end position="59"/>
    </location>
</feature>
<feature type="transmembrane region" description="Helical" evidence="1">
    <location>
        <begin position="12"/>
        <end position="31"/>
    </location>
</feature>
<gene>
    <name evidence="2" type="ORF">GCM10010420_43090</name>
</gene>